<proteinExistence type="predicted"/>
<keyword evidence="2" id="KW-0378">Hydrolase</keyword>
<protein>
    <submittedName>
        <fullName evidence="2">Alpha/beta fold hydrolase</fullName>
    </submittedName>
</protein>
<dbReference type="PANTHER" id="PTHR43798:SF33">
    <property type="entry name" value="HYDROLASE, PUTATIVE (AFU_ORTHOLOGUE AFUA_2G14860)-RELATED"/>
    <property type="match status" value="1"/>
</dbReference>
<dbReference type="InterPro" id="IPR050266">
    <property type="entry name" value="AB_hydrolase_sf"/>
</dbReference>
<dbReference type="Gene3D" id="3.40.50.1820">
    <property type="entry name" value="alpha/beta hydrolase"/>
    <property type="match status" value="1"/>
</dbReference>
<dbReference type="Proteomes" id="UP001596337">
    <property type="component" value="Unassembled WGS sequence"/>
</dbReference>
<keyword evidence="3" id="KW-1185">Reference proteome</keyword>
<dbReference type="InterPro" id="IPR000073">
    <property type="entry name" value="AB_hydrolase_1"/>
</dbReference>
<dbReference type="GO" id="GO:0016787">
    <property type="term" value="F:hydrolase activity"/>
    <property type="evidence" value="ECO:0007669"/>
    <property type="project" value="UniProtKB-KW"/>
</dbReference>
<dbReference type="SUPFAM" id="SSF53474">
    <property type="entry name" value="alpha/beta-Hydrolases"/>
    <property type="match status" value="1"/>
</dbReference>
<sequence length="282" mass="30287">MTDSAERLVWCKDTIAGGVTQHGVGGTGRPVLFLHGWGLSGRSYEPALRRLLAAGRRVYAPSLPGFGGTAPLAADDLSLASYAAWVADYVRDAGIETPVDVVGHSFGGGVGVRVAYDAPDLVGRLILVNAIGGSAWRDGRGVVRPMAERPLWDWGFQLRNEVRPSKRSALAMPRIVREAVPNLARNPGVVWRVASMARAADLATELATLRRRRLPVTVTWSDRDTVIPFSSFAALRTALGDPHSVIVSGGHGWLIDDAGLFGHVLPDLFAERDDESVRRPAA</sequence>
<dbReference type="PANTHER" id="PTHR43798">
    <property type="entry name" value="MONOACYLGLYCEROL LIPASE"/>
    <property type="match status" value="1"/>
</dbReference>
<name>A0ABW2CAA9_9PSEU</name>
<dbReference type="InterPro" id="IPR029058">
    <property type="entry name" value="AB_hydrolase_fold"/>
</dbReference>
<organism evidence="2 3">
    <name type="scientific">Haloechinothrix salitolerans</name>
    <dbReference type="NCBI Taxonomy" id="926830"/>
    <lineage>
        <taxon>Bacteria</taxon>
        <taxon>Bacillati</taxon>
        <taxon>Actinomycetota</taxon>
        <taxon>Actinomycetes</taxon>
        <taxon>Pseudonocardiales</taxon>
        <taxon>Pseudonocardiaceae</taxon>
        <taxon>Haloechinothrix</taxon>
    </lineage>
</organism>
<feature type="domain" description="AB hydrolase-1" evidence="1">
    <location>
        <begin position="30"/>
        <end position="133"/>
    </location>
</feature>
<dbReference type="RefSeq" id="WP_345391740.1">
    <property type="nucleotide sequence ID" value="NZ_BAABLA010000007.1"/>
</dbReference>
<reference evidence="3" key="1">
    <citation type="journal article" date="2019" name="Int. J. Syst. Evol. Microbiol.">
        <title>The Global Catalogue of Microorganisms (GCM) 10K type strain sequencing project: providing services to taxonomists for standard genome sequencing and annotation.</title>
        <authorList>
            <consortium name="The Broad Institute Genomics Platform"/>
            <consortium name="The Broad Institute Genome Sequencing Center for Infectious Disease"/>
            <person name="Wu L."/>
            <person name="Ma J."/>
        </authorList>
    </citation>
    <scope>NUCLEOTIDE SEQUENCE [LARGE SCALE GENOMIC DNA]</scope>
    <source>
        <strain evidence="3">KCTC 32255</strain>
    </source>
</reference>
<dbReference type="PRINTS" id="PR00111">
    <property type="entry name" value="ABHYDROLASE"/>
</dbReference>
<accession>A0ABW2CAA9</accession>
<evidence type="ECO:0000259" key="1">
    <source>
        <dbReference type="Pfam" id="PF00561"/>
    </source>
</evidence>
<dbReference type="Pfam" id="PF00561">
    <property type="entry name" value="Abhydrolase_1"/>
    <property type="match status" value="1"/>
</dbReference>
<evidence type="ECO:0000313" key="2">
    <source>
        <dbReference type="EMBL" id="MFC6871699.1"/>
    </source>
</evidence>
<evidence type="ECO:0000313" key="3">
    <source>
        <dbReference type="Proteomes" id="UP001596337"/>
    </source>
</evidence>
<gene>
    <name evidence="2" type="ORF">ACFQGD_31720</name>
</gene>
<dbReference type="EMBL" id="JBHSXX010000001">
    <property type="protein sequence ID" value="MFC6871699.1"/>
    <property type="molecule type" value="Genomic_DNA"/>
</dbReference>
<comment type="caution">
    <text evidence="2">The sequence shown here is derived from an EMBL/GenBank/DDBJ whole genome shotgun (WGS) entry which is preliminary data.</text>
</comment>